<keyword evidence="2" id="KW-1133">Transmembrane helix</keyword>
<dbReference type="Proteomes" id="UP000095281">
    <property type="component" value="Unplaced"/>
</dbReference>
<dbReference type="AlphaFoldDB" id="A0A1I8BGR9"/>
<dbReference type="WBParaSite" id="MhA1_Contig2178.frz3.gene3">
    <property type="protein sequence ID" value="MhA1_Contig2178.frz3.gene3"/>
    <property type="gene ID" value="MhA1_Contig2178.frz3.gene3"/>
</dbReference>
<evidence type="ECO:0000256" key="1">
    <source>
        <dbReference type="SAM" id="MobiDB-lite"/>
    </source>
</evidence>
<name>A0A1I8BGR9_MELHA</name>
<organism evidence="3 4">
    <name type="scientific">Meloidogyne hapla</name>
    <name type="common">Root-knot nematode worm</name>
    <dbReference type="NCBI Taxonomy" id="6305"/>
    <lineage>
        <taxon>Eukaryota</taxon>
        <taxon>Metazoa</taxon>
        <taxon>Ecdysozoa</taxon>
        <taxon>Nematoda</taxon>
        <taxon>Chromadorea</taxon>
        <taxon>Rhabditida</taxon>
        <taxon>Tylenchina</taxon>
        <taxon>Tylenchomorpha</taxon>
        <taxon>Tylenchoidea</taxon>
        <taxon>Meloidogynidae</taxon>
        <taxon>Meloidogyninae</taxon>
        <taxon>Meloidogyne</taxon>
    </lineage>
</organism>
<reference evidence="4" key="1">
    <citation type="submission" date="2016-11" db="UniProtKB">
        <authorList>
            <consortium name="WormBaseParasite"/>
        </authorList>
    </citation>
    <scope>IDENTIFICATION</scope>
</reference>
<accession>A0A1I8BGR9</accession>
<evidence type="ECO:0000256" key="2">
    <source>
        <dbReference type="SAM" id="Phobius"/>
    </source>
</evidence>
<protein>
    <submittedName>
        <fullName evidence="4">Col_cuticle_N domain-containing protein</fullName>
    </submittedName>
</protein>
<keyword evidence="3" id="KW-1185">Reference proteome</keyword>
<evidence type="ECO:0000313" key="3">
    <source>
        <dbReference type="Proteomes" id="UP000095281"/>
    </source>
</evidence>
<keyword evidence="2" id="KW-0472">Membrane</keyword>
<sequence>MVALIMITGILVVIILAFIITIIQLDFKMVIQQIIWNNKHYNLILIGRGGRGILGPGPGIRGNYHHDNQISHDQPGVATHTNGAGSLKRS</sequence>
<evidence type="ECO:0000313" key="4">
    <source>
        <dbReference type="WBParaSite" id="MhA1_Contig2178.frz3.gene3"/>
    </source>
</evidence>
<keyword evidence="2" id="KW-0812">Transmembrane</keyword>
<feature type="region of interest" description="Disordered" evidence="1">
    <location>
        <begin position="63"/>
        <end position="90"/>
    </location>
</feature>
<proteinExistence type="predicted"/>
<feature type="transmembrane region" description="Helical" evidence="2">
    <location>
        <begin position="6"/>
        <end position="25"/>
    </location>
</feature>